<dbReference type="RefSeq" id="WP_119334423.1">
    <property type="nucleotide sequence ID" value="NZ_AP018558.1"/>
</dbReference>
<dbReference type="Gene3D" id="3.40.50.10600">
    <property type="entry name" value="SpoIIaa-like domains"/>
    <property type="match status" value="1"/>
</dbReference>
<evidence type="ECO:0000313" key="2">
    <source>
        <dbReference type="Proteomes" id="UP000262004"/>
    </source>
</evidence>
<dbReference type="KEGG" id="htl:HPTL_0331"/>
<reference evidence="1 2" key="1">
    <citation type="submission" date="2018-04" db="EMBL/GenBank/DDBJ databases">
        <title>Complete genome sequence of Hydrogenophilus thermoluteolus TH-1.</title>
        <authorList>
            <person name="Arai H."/>
        </authorList>
    </citation>
    <scope>NUCLEOTIDE SEQUENCE [LARGE SCALE GENOMIC DNA]</scope>
    <source>
        <strain evidence="1 2">TH-1</strain>
    </source>
</reference>
<dbReference type="InterPro" id="IPR021866">
    <property type="entry name" value="SpoIIAA-like"/>
</dbReference>
<proteinExistence type="predicted"/>
<evidence type="ECO:0008006" key="3">
    <source>
        <dbReference type="Google" id="ProtNLM"/>
    </source>
</evidence>
<dbReference type="AlphaFoldDB" id="A0A2Z6DW76"/>
<dbReference type="Proteomes" id="UP000262004">
    <property type="component" value="Chromosome"/>
</dbReference>
<organism evidence="1 2">
    <name type="scientific">Hydrogenophilus thermoluteolus</name>
    <name type="common">Pseudomonas hydrogenothermophila</name>
    <dbReference type="NCBI Taxonomy" id="297"/>
    <lineage>
        <taxon>Bacteria</taxon>
        <taxon>Pseudomonadati</taxon>
        <taxon>Pseudomonadota</taxon>
        <taxon>Hydrogenophilia</taxon>
        <taxon>Hydrogenophilales</taxon>
        <taxon>Hydrogenophilaceae</taxon>
        <taxon>Hydrogenophilus</taxon>
    </lineage>
</organism>
<gene>
    <name evidence="1" type="ORF">HPTL_0331</name>
</gene>
<accession>A0A2Z6DW76</accession>
<protein>
    <recommendedName>
        <fullName evidence="3">STAS/SEC14 domain-containing protein</fullName>
    </recommendedName>
</protein>
<keyword evidence="2" id="KW-1185">Reference proteome</keyword>
<dbReference type="Pfam" id="PF11964">
    <property type="entry name" value="SpoIIAA-like"/>
    <property type="match status" value="1"/>
</dbReference>
<dbReference type="OrthoDB" id="8562463at2"/>
<dbReference type="InterPro" id="IPR038396">
    <property type="entry name" value="SpoIIAA-like_sf"/>
</dbReference>
<dbReference type="EMBL" id="AP018558">
    <property type="protein sequence ID" value="BBD76599.1"/>
    <property type="molecule type" value="Genomic_DNA"/>
</dbReference>
<dbReference type="InterPro" id="IPR036513">
    <property type="entry name" value="STAS_dom_sf"/>
</dbReference>
<dbReference type="SUPFAM" id="SSF52091">
    <property type="entry name" value="SpoIIaa-like"/>
    <property type="match status" value="1"/>
</dbReference>
<name>A0A2Z6DW76_HYDTE</name>
<evidence type="ECO:0000313" key="1">
    <source>
        <dbReference type="EMBL" id="BBD76599.1"/>
    </source>
</evidence>
<sequence>MITLETRDNRVEATVFGEFTLADFRAFEEQIEYANRFHGPVRLLLDLRQMISYTIDVAWEELKFTRAHPDAFDRIAILTDDDWLMWIAWIERFFVHAEIRTFTDEDAARAWLDEPATNAAD</sequence>